<evidence type="ECO:0008006" key="4">
    <source>
        <dbReference type="Google" id="ProtNLM"/>
    </source>
</evidence>
<dbReference type="InterPro" id="IPR001925">
    <property type="entry name" value="Porin_Euk"/>
</dbReference>
<protein>
    <recommendedName>
        <fullName evidence="4">Voltage-dependent anion-selective channel</fullName>
    </recommendedName>
</protein>
<accession>A0A8S1IWC6</accession>
<name>A0A8S1IWC6_9CHLO</name>
<reference evidence="2" key="1">
    <citation type="submission" date="2020-12" db="EMBL/GenBank/DDBJ databases">
        <authorList>
            <person name="Iha C."/>
        </authorList>
    </citation>
    <scope>NUCLEOTIDE SEQUENCE</scope>
</reference>
<comment type="caution">
    <text evidence="2">The sequence shown here is derived from an EMBL/GenBank/DDBJ whole genome shotgun (WGS) entry which is preliminary data.</text>
</comment>
<keyword evidence="3" id="KW-1185">Reference proteome</keyword>
<dbReference type="InterPro" id="IPR027246">
    <property type="entry name" value="Porin_Euk/Tom40"/>
</dbReference>
<proteinExistence type="inferred from homology"/>
<dbReference type="GO" id="GO:0005741">
    <property type="term" value="C:mitochondrial outer membrane"/>
    <property type="evidence" value="ECO:0007669"/>
    <property type="project" value="InterPro"/>
</dbReference>
<dbReference type="GO" id="GO:0008308">
    <property type="term" value="F:voltage-gated monoatomic anion channel activity"/>
    <property type="evidence" value="ECO:0007669"/>
    <property type="project" value="InterPro"/>
</dbReference>
<evidence type="ECO:0000256" key="1">
    <source>
        <dbReference type="ARBA" id="ARBA00009624"/>
    </source>
</evidence>
<comment type="similarity">
    <text evidence="1">Belongs to the eukaryotic mitochondrial porin (TC 1.B.8.1) family.</text>
</comment>
<dbReference type="Proteomes" id="UP000708148">
    <property type="component" value="Unassembled WGS sequence"/>
</dbReference>
<sequence>MKVPGFSDFGKSAKEVLYGGGKGGTYQYDQKLKLSSKATDGMAFTLSSTVKGDKVSGEFKSSYSYERYSVDATVNNANKVTVKGNIADFLVPGLKCTGSFALPATSPSKVGLQYTRPYLNTKVDVDATTSPKVTASLATGYAKMLYGADCTYDSAKGAFSSWSFGTVYTGPGYEATALYNDKGILKALHAQNLDDKTVLGVEIVRSLKDESSQTFAFGLTRLLNSGVLIKGKAESSGVTSVLYEHQIEKGVKLALSGQFDAKNLDKGAKVGASLEIS</sequence>
<dbReference type="Pfam" id="PF01459">
    <property type="entry name" value="Porin_3"/>
    <property type="match status" value="1"/>
</dbReference>
<dbReference type="PANTHER" id="PTHR11743">
    <property type="entry name" value="VOLTAGE-DEPENDENT ANION-SELECTIVE CHANNEL"/>
    <property type="match status" value="1"/>
</dbReference>
<dbReference type="AlphaFoldDB" id="A0A8S1IWC6"/>
<gene>
    <name evidence="2" type="ORF">OSTQU699_LOCUS3335</name>
</gene>
<dbReference type="InterPro" id="IPR023614">
    <property type="entry name" value="Porin_dom_sf"/>
</dbReference>
<dbReference type="PANTHER" id="PTHR11743:SF70">
    <property type="entry name" value="GH26960P-RELATED"/>
    <property type="match status" value="1"/>
</dbReference>
<organism evidence="2 3">
    <name type="scientific">Ostreobium quekettii</name>
    <dbReference type="NCBI Taxonomy" id="121088"/>
    <lineage>
        <taxon>Eukaryota</taxon>
        <taxon>Viridiplantae</taxon>
        <taxon>Chlorophyta</taxon>
        <taxon>core chlorophytes</taxon>
        <taxon>Ulvophyceae</taxon>
        <taxon>TCBD clade</taxon>
        <taxon>Bryopsidales</taxon>
        <taxon>Ostreobineae</taxon>
        <taxon>Ostreobiaceae</taxon>
        <taxon>Ostreobium</taxon>
    </lineage>
</organism>
<dbReference type="OrthoDB" id="7827681at2759"/>
<evidence type="ECO:0000313" key="3">
    <source>
        <dbReference type="Proteomes" id="UP000708148"/>
    </source>
</evidence>
<dbReference type="Gene3D" id="2.40.160.10">
    <property type="entry name" value="Porin"/>
    <property type="match status" value="1"/>
</dbReference>
<dbReference type="CDD" id="cd07306">
    <property type="entry name" value="Porin3_VDAC"/>
    <property type="match status" value="1"/>
</dbReference>
<evidence type="ECO:0000313" key="2">
    <source>
        <dbReference type="EMBL" id="CAD7697974.1"/>
    </source>
</evidence>
<dbReference type="EMBL" id="CAJHUC010000736">
    <property type="protein sequence ID" value="CAD7697974.1"/>
    <property type="molecule type" value="Genomic_DNA"/>
</dbReference>